<evidence type="ECO:0000313" key="1">
    <source>
        <dbReference type="EMBL" id="KAI4869325.1"/>
    </source>
</evidence>
<organism evidence="1 2">
    <name type="scientific">Hypoxylon rubiginosum</name>
    <dbReference type="NCBI Taxonomy" id="110542"/>
    <lineage>
        <taxon>Eukaryota</taxon>
        <taxon>Fungi</taxon>
        <taxon>Dikarya</taxon>
        <taxon>Ascomycota</taxon>
        <taxon>Pezizomycotina</taxon>
        <taxon>Sordariomycetes</taxon>
        <taxon>Xylariomycetidae</taxon>
        <taxon>Xylariales</taxon>
        <taxon>Hypoxylaceae</taxon>
        <taxon>Hypoxylon</taxon>
    </lineage>
</organism>
<sequence length="569" mass="65865">MSSSTDVPPPDAFATAFQDFDLEEVFKRAEAHVEHEDSKNFVVEFGLERAQIAFNLGFDEVRELLDQDPDDQKDYPIRWINIWDPSIQREVMDAIGDRYGFSPRLLRLMTTSKSPQDEARRHRERKRVAIRHQRTPKDLEKGAGGNGSFQMKPLAPVEVNDNLALYLQVKDTVNYFSTDQTRKAFVIGANWVHRRPKPERKLPHRTSIMPPKHWQWLALCNDHTVLSIHERPSFETVPEKEDKQDWHIQEFKFMRAHTLAVLLQLSARGFELYKNNPLAQSSIRQSLRKLPSTQPEISRHQSGVSFFNNSETGSLADEGTSNLFYYLFEDYVAAGPLKAAEQELEEMTHKILSSTRRKKVSKSFEIIPTLHYLSKDLREFKHLFENYKNLISKIIAVGKPDSQLTSHFDYKVSLSNSALSRFDRLGDRLQYLMLNTIEGYLEEIGALSTTYFNLTQQKDSQATARLTRSATLLAKLSVFFLPISFMTSYFSVQIEDLYLYWHGTTYWYAFAVIASVSFVSLFFFSRILVFFIDILEDWSARLGDWSGARYRNARSFLGFKVTDGDEDDS</sequence>
<name>A0ACB9ZDN2_9PEZI</name>
<keyword evidence="2" id="KW-1185">Reference proteome</keyword>
<reference evidence="1 2" key="1">
    <citation type="journal article" date="2022" name="New Phytol.">
        <title>Ecological generalism drives hyperdiversity of secondary metabolite gene clusters in xylarialean endophytes.</title>
        <authorList>
            <person name="Franco M.E.E."/>
            <person name="Wisecaver J.H."/>
            <person name="Arnold A.E."/>
            <person name="Ju Y.M."/>
            <person name="Slot J.C."/>
            <person name="Ahrendt S."/>
            <person name="Moore L.P."/>
            <person name="Eastman K.E."/>
            <person name="Scott K."/>
            <person name="Konkel Z."/>
            <person name="Mondo S.J."/>
            <person name="Kuo A."/>
            <person name="Hayes R.D."/>
            <person name="Haridas S."/>
            <person name="Andreopoulos B."/>
            <person name="Riley R."/>
            <person name="LaButti K."/>
            <person name="Pangilinan J."/>
            <person name="Lipzen A."/>
            <person name="Amirebrahimi M."/>
            <person name="Yan J."/>
            <person name="Adam C."/>
            <person name="Keymanesh K."/>
            <person name="Ng V."/>
            <person name="Louie K."/>
            <person name="Northen T."/>
            <person name="Drula E."/>
            <person name="Henrissat B."/>
            <person name="Hsieh H.M."/>
            <person name="Youens-Clark K."/>
            <person name="Lutzoni F."/>
            <person name="Miadlikowska J."/>
            <person name="Eastwood D.C."/>
            <person name="Hamelin R.C."/>
            <person name="Grigoriev I.V."/>
            <person name="U'Ren J.M."/>
        </authorList>
    </citation>
    <scope>NUCLEOTIDE SEQUENCE [LARGE SCALE GENOMIC DNA]</scope>
    <source>
        <strain evidence="1 2">CBS 119005</strain>
    </source>
</reference>
<accession>A0ACB9ZDN2</accession>
<dbReference type="Proteomes" id="UP001497700">
    <property type="component" value="Unassembled WGS sequence"/>
</dbReference>
<proteinExistence type="predicted"/>
<protein>
    <submittedName>
        <fullName evidence="1">Uncharacterized protein</fullName>
    </submittedName>
</protein>
<gene>
    <name evidence="1" type="ORF">F4820DRAFT_407099</name>
</gene>
<comment type="caution">
    <text evidence="1">The sequence shown here is derived from an EMBL/GenBank/DDBJ whole genome shotgun (WGS) entry which is preliminary data.</text>
</comment>
<evidence type="ECO:0000313" key="2">
    <source>
        <dbReference type="Proteomes" id="UP001497700"/>
    </source>
</evidence>
<dbReference type="EMBL" id="MU393431">
    <property type="protein sequence ID" value="KAI4869325.1"/>
    <property type="molecule type" value="Genomic_DNA"/>
</dbReference>